<keyword evidence="2" id="KW-1185">Reference proteome</keyword>
<dbReference type="EMBL" id="CM042061">
    <property type="protein sequence ID" value="KAI3673642.1"/>
    <property type="molecule type" value="Genomic_DNA"/>
</dbReference>
<reference evidence="2" key="1">
    <citation type="journal article" date="2022" name="Mol. Ecol. Resour.">
        <title>The genomes of chicory, endive, great burdock and yacon provide insights into Asteraceae palaeo-polyploidization history and plant inulin production.</title>
        <authorList>
            <person name="Fan W."/>
            <person name="Wang S."/>
            <person name="Wang H."/>
            <person name="Wang A."/>
            <person name="Jiang F."/>
            <person name="Liu H."/>
            <person name="Zhao H."/>
            <person name="Xu D."/>
            <person name="Zhang Y."/>
        </authorList>
    </citation>
    <scope>NUCLEOTIDE SEQUENCE [LARGE SCALE GENOMIC DNA]</scope>
    <source>
        <strain evidence="2">cv. Niubang</strain>
    </source>
</reference>
<comment type="caution">
    <text evidence="1">The sequence shown here is derived from an EMBL/GenBank/DDBJ whole genome shotgun (WGS) entry which is preliminary data.</text>
</comment>
<reference evidence="1 2" key="2">
    <citation type="journal article" date="2022" name="Mol. Ecol. Resour.">
        <title>The genomes of chicory, endive, great burdock and yacon provide insights into Asteraceae paleo-polyploidization history and plant inulin production.</title>
        <authorList>
            <person name="Fan W."/>
            <person name="Wang S."/>
            <person name="Wang H."/>
            <person name="Wang A."/>
            <person name="Jiang F."/>
            <person name="Liu H."/>
            <person name="Zhao H."/>
            <person name="Xu D."/>
            <person name="Zhang Y."/>
        </authorList>
    </citation>
    <scope>NUCLEOTIDE SEQUENCE [LARGE SCALE GENOMIC DNA]</scope>
    <source>
        <strain evidence="2">cv. Niubang</strain>
    </source>
</reference>
<name>A0ACB8XSJ6_ARCLA</name>
<accession>A0ACB8XSJ6</accession>
<gene>
    <name evidence="1" type="ORF">L6452_39766</name>
</gene>
<sequence length="223" mass="25594">MEAPPFHHRHHHHSFLSDQSLSFPNSTATNFSDDQLITIEMINAHSNQDSIDNKLQSSDSSVSMAVHDHQHKVEKTKMPTTNSTSFNYLQSNETNTCRRGRKEKRSNNDKENNKKKMIDSKEEGQIGYIHVRARRGEATDSHSLAERVLSSKLASVSPMSLHEFGADFDAFMFKSHQEMPSFQENQMASMVSQNNGEILWNLEEQRQELDDPFAIINTFDSFY</sequence>
<protein>
    <submittedName>
        <fullName evidence="1">Uncharacterized protein</fullName>
    </submittedName>
</protein>
<dbReference type="Proteomes" id="UP001055879">
    <property type="component" value="Linkage Group LG15"/>
</dbReference>
<evidence type="ECO:0000313" key="1">
    <source>
        <dbReference type="EMBL" id="KAI3673642.1"/>
    </source>
</evidence>
<proteinExistence type="predicted"/>
<organism evidence="1 2">
    <name type="scientific">Arctium lappa</name>
    <name type="common">Greater burdock</name>
    <name type="synonym">Lappa major</name>
    <dbReference type="NCBI Taxonomy" id="4217"/>
    <lineage>
        <taxon>Eukaryota</taxon>
        <taxon>Viridiplantae</taxon>
        <taxon>Streptophyta</taxon>
        <taxon>Embryophyta</taxon>
        <taxon>Tracheophyta</taxon>
        <taxon>Spermatophyta</taxon>
        <taxon>Magnoliopsida</taxon>
        <taxon>eudicotyledons</taxon>
        <taxon>Gunneridae</taxon>
        <taxon>Pentapetalae</taxon>
        <taxon>asterids</taxon>
        <taxon>campanulids</taxon>
        <taxon>Asterales</taxon>
        <taxon>Asteraceae</taxon>
        <taxon>Carduoideae</taxon>
        <taxon>Cardueae</taxon>
        <taxon>Arctiinae</taxon>
        <taxon>Arctium</taxon>
    </lineage>
</organism>
<evidence type="ECO:0000313" key="2">
    <source>
        <dbReference type="Proteomes" id="UP001055879"/>
    </source>
</evidence>